<sequence length="165" mass="17352">MSDESSGLSRSPRLGASSSAVLKDPLGVRSCLDIDVERTPILRHLLSFQNEEAVPARLRRESSPSSSMEWKEKPGAGGTDVSVSARDGSLVLLDRTLVVGLVGCSVGEVMFRSCLRTSGARFIVGDAGIRVVFTGEGDRTLPAGVVVVVGVAAIETGRPRFPSTP</sequence>
<organism evidence="2 3">
    <name type="scientific">Xylaria bambusicola</name>
    <dbReference type="NCBI Taxonomy" id="326684"/>
    <lineage>
        <taxon>Eukaryota</taxon>
        <taxon>Fungi</taxon>
        <taxon>Dikarya</taxon>
        <taxon>Ascomycota</taxon>
        <taxon>Pezizomycotina</taxon>
        <taxon>Sordariomycetes</taxon>
        <taxon>Xylariomycetidae</taxon>
        <taxon>Xylariales</taxon>
        <taxon>Xylariaceae</taxon>
        <taxon>Xylaria</taxon>
    </lineage>
</organism>
<proteinExistence type="predicted"/>
<protein>
    <submittedName>
        <fullName evidence="2">Uncharacterized protein</fullName>
    </submittedName>
</protein>
<dbReference type="Proteomes" id="UP001305414">
    <property type="component" value="Unassembled WGS sequence"/>
</dbReference>
<accession>A0AAN7UVA2</accession>
<reference evidence="2 3" key="1">
    <citation type="submission" date="2023-10" db="EMBL/GenBank/DDBJ databases">
        <title>Draft genome sequence of Xylaria bambusicola isolate GMP-LS, the root and basal stem rot pathogen of sugarcane in Indonesia.</title>
        <authorList>
            <person name="Selvaraj P."/>
            <person name="Muralishankar V."/>
            <person name="Muruganantham S."/>
            <person name="Sp S."/>
            <person name="Haryani S."/>
            <person name="Lau K.J.X."/>
            <person name="Naqvi N.I."/>
        </authorList>
    </citation>
    <scope>NUCLEOTIDE SEQUENCE [LARGE SCALE GENOMIC DNA]</scope>
    <source>
        <strain evidence="2">GMP-LS</strain>
    </source>
</reference>
<keyword evidence="3" id="KW-1185">Reference proteome</keyword>
<comment type="caution">
    <text evidence="2">The sequence shown here is derived from an EMBL/GenBank/DDBJ whole genome shotgun (WGS) entry which is preliminary data.</text>
</comment>
<evidence type="ECO:0000256" key="1">
    <source>
        <dbReference type="SAM" id="MobiDB-lite"/>
    </source>
</evidence>
<gene>
    <name evidence="2" type="ORF">RRF57_011665</name>
</gene>
<evidence type="ECO:0000313" key="2">
    <source>
        <dbReference type="EMBL" id="KAK5635953.1"/>
    </source>
</evidence>
<dbReference type="AlphaFoldDB" id="A0AAN7UVA2"/>
<name>A0AAN7UVA2_9PEZI</name>
<dbReference type="EMBL" id="JAWHQM010000060">
    <property type="protein sequence ID" value="KAK5635953.1"/>
    <property type="molecule type" value="Genomic_DNA"/>
</dbReference>
<evidence type="ECO:0000313" key="3">
    <source>
        <dbReference type="Proteomes" id="UP001305414"/>
    </source>
</evidence>
<feature type="region of interest" description="Disordered" evidence="1">
    <location>
        <begin position="56"/>
        <end position="81"/>
    </location>
</feature>